<evidence type="ECO:0000313" key="2">
    <source>
        <dbReference type="EMBL" id="MCD7040378.1"/>
    </source>
</evidence>
<dbReference type="EMBL" id="JAJOZI010000101">
    <property type="protein sequence ID" value="MCD7040378.1"/>
    <property type="molecule type" value="Genomic_DNA"/>
</dbReference>
<evidence type="ECO:0000313" key="3">
    <source>
        <dbReference type="Proteomes" id="UP001154922"/>
    </source>
</evidence>
<keyword evidence="1" id="KW-0812">Transmembrane</keyword>
<comment type="caution">
    <text evidence="2">The sequence shown here is derived from an EMBL/GenBank/DDBJ whole genome shotgun (WGS) entry which is preliminary data.</text>
</comment>
<dbReference type="Proteomes" id="UP001154922">
    <property type="component" value="Unassembled WGS sequence"/>
</dbReference>
<feature type="transmembrane region" description="Helical" evidence="1">
    <location>
        <begin position="45"/>
        <end position="67"/>
    </location>
</feature>
<keyword evidence="3" id="KW-1185">Reference proteome</keyword>
<keyword evidence="1" id="KW-0472">Membrane</keyword>
<accession>A0ABS8QZ99</accession>
<name>A0ABS8QZ99_9PSED</name>
<reference evidence="2 3" key="2">
    <citation type="journal article" date="2023" name="Plant Pathol.">
        <title>Dismantling and reorganizing Pseudomonas marginalis sensu#lato.</title>
        <authorList>
            <person name="Sawada H."/>
            <person name="Fujikawa T."/>
            <person name="Satou M."/>
        </authorList>
    </citation>
    <scope>NUCLEOTIDE SEQUENCE [LARGE SCALE GENOMIC DNA]</scope>
    <source>
        <strain evidence="2 3">MAFF 311096</strain>
    </source>
</reference>
<sequence length="78" mass="8420">MRDISRIALVAAVLVVSVFVLIFVLENQQHVTLSFLGWATASLPVSLFFTGALIFGMAIAPIVILIGRTVGFSTKSKR</sequence>
<gene>
    <name evidence="2" type="ORF">LRQ20_18895</name>
</gene>
<feature type="transmembrane region" description="Helical" evidence="1">
    <location>
        <begin position="7"/>
        <end position="25"/>
    </location>
</feature>
<evidence type="ECO:0008006" key="4">
    <source>
        <dbReference type="Google" id="ProtNLM"/>
    </source>
</evidence>
<dbReference type="RefSeq" id="WP_231809053.1">
    <property type="nucleotide sequence ID" value="NZ_JAJOZG010000083.1"/>
</dbReference>
<reference evidence="2 3" key="1">
    <citation type="journal article" date="2022" name="Int. J. Syst. Evol. Microbiol.">
        <title>Pseudomonas petroselini sp. nov., a pathogen causing bacterial rot of parsley in Japan.</title>
        <authorList>
            <person name="Sawada H."/>
            <person name="Fujikawa T."/>
            <person name="Osada S."/>
            <person name="Satou M."/>
        </authorList>
    </citation>
    <scope>NUCLEOTIDE SEQUENCE [LARGE SCALE GENOMIC DNA]</scope>
    <source>
        <strain evidence="2 3">MAFF 311096</strain>
    </source>
</reference>
<organism evidence="2 3">
    <name type="scientific">Pseudomonas petroselini</name>
    <dbReference type="NCBI Taxonomy" id="2899822"/>
    <lineage>
        <taxon>Bacteria</taxon>
        <taxon>Pseudomonadati</taxon>
        <taxon>Pseudomonadota</taxon>
        <taxon>Gammaproteobacteria</taxon>
        <taxon>Pseudomonadales</taxon>
        <taxon>Pseudomonadaceae</taxon>
        <taxon>Pseudomonas</taxon>
    </lineage>
</organism>
<protein>
    <recommendedName>
        <fullName evidence="4">Lipopolysaccharide assembly protein A domain-containing protein</fullName>
    </recommendedName>
</protein>
<evidence type="ECO:0000256" key="1">
    <source>
        <dbReference type="SAM" id="Phobius"/>
    </source>
</evidence>
<proteinExistence type="predicted"/>
<keyword evidence="1" id="KW-1133">Transmembrane helix</keyword>